<dbReference type="PANTHER" id="PTHR40048:SF1">
    <property type="entry name" value="RHAMNOSYL O-METHYLTRANSFERASE"/>
    <property type="match status" value="1"/>
</dbReference>
<evidence type="ECO:0000256" key="1">
    <source>
        <dbReference type="ARBA" id="ARBA00022603"/>
    </source>
</evidence>
<dbReference type="Gene3D" id="1.10.287.1490">
    <property type="match status" value="1"/>
</dbReference>
<dbReference type="GO" id="GO:0032259">
    <property type="term" value="P:methylation"/>
    <property type="evidence" value="ECO:0007669"/>
    <property type="project" value="UniProtKB-KW"/>
</dbReference>
<feature type="coiled-coil region" evidence="3">
    <location>
        <begin position="264"/>
        <end position="382"/>
    </location>
</feature>
<reference evidence="5" key="1">
    <citation type="submission" date="2016-09" db="EMBL/GenBank/DDBJ databases">
        <title>Genomics of Clostridium taeniosporum, an organism which forms endospores with ribbon-like appendages.</title>
        <authorList>
            <person name="Walker J.R."/>
        </authorList>
    </citation>
    <scope>NUCLEOTIDE SEQUENCE [LARGE SCALE GENOMIC DNA]</scope>
    <source>
        <strain evidence="5">1/k</strain>
    </source>
</reference>
<dbReference type="STRING" id="394958.BGI42_12930"/>
<dbReference type="RefSeq" id="WP_069680714.1">
    <property type="nucleotide sequence ID" value="NZ_CP017253.2"/>
</dbReference>
<evidence type="ECO:0000313" key="5">
    <source>
        <dbReference type="Proteomes" id="UP000094652"/>
    </source>
</evidence>
<dbReference type="GO" id="GO:0008168">
    <property type="term" value="F:methyltransferase activity"/>
    <property type="evidence" value="ECO:0007669"/>
    <property type="project" value="UniProtKB-KW"/>
</dbReference>
<dbReference type="GO" id="GO:0071770">
    <property type="term" value="P:DIM/DIP cell wall layer assembly"/>
    <property type="evidence" value="ECO:0007669"/>
    <property type="project" value="TreeGrafter"/>
</dbReference>
<keyword evidence="1" id="KW-0489">Methyltransferase</keyword>
<dbReference type="GO" id="GO:0005886">
    <property type="term" value="C:plasma membrane"/>
    <property type="evidence" value="ECO:0007669"/>
    <property type="project" value="TreeGrafter"/>
</dbReference>
<dbReference type="AlphaFoldDB" id="A0A1D7XMT0"/>
<evidence type="ECO:0008006" key="6">
    <source>
        <dbReference type="Google" id="ProtNLM"/>
    </source>
</evidence>
<dbReference type="SUPFAM" id="SSF53335">
    <property type="entry name" value="S-adenosyl-L-methionine-dependent methyltransferases"/>
    <property type="match status" value="1"/>
</dbReference>
<evidence type="ECO:0000256" key="2">
    <source>
        <dbReference type="ARBA" id="ARBA00022679"/>
    </source>
</evidence>
<dbReference type="OrthoDB" id="176403at2"/>
<dbReference type="EMBL" id="CP017253">
    <property type="protein sequence ID" value="AOR24587.1"/>
    <property type="molecule type" value="Genomic_DNA"/>
</dbReference>
<dbReference type="PANTHER" id="PTHR40048">
    <property type="entry name" value="RHAMNOSYL O-METHYLTRANSFERASE"/>
    <property type="match status" value="1"/>
</dbReference>
<protein>
    <recommendedName>
        <fullName evidence="6">Class I SAM-dependent methyltransferase</fullName>
    </recommendedName>
</protein>
<dbReference type="Gene3D" id="3.40.50.150">
    <property type="entry name" value="Vaccinia Virus protein VP39"/>
    <property type="match status" value="1"/>
</dbReference>
<name>A0A1D7XMT0_9CLOT</name>
<sequence>MEDWIYHNPKFECDKINYELLRYSPWSGHRNFAYDFVSFFKPKTIVELGSYYGCSAFAFMQAIKDQNLNLEFYGIDTWSGDDFTKDDYKQNVFLAFSDVVKKCFKEQNVNMLRKTFDEAIVHFKDNSIDLLHIDGSHHYEDVKYDFETWFSKVKNDGIIMFHDISADKMYGKIMGSHCFWEELKQKFTFTFQFDFSYGLGVLFLSEKKYNLFIKSIDIKKYQQINNSLSVEYKDELRKNYFILEDNKFHINSLYEQLKIKDNHLNSYKEDVGEKDKYIKELEKQIEERDKGLNDYQLNVEGKDKYIKELEQQVKERDKGLNDYQLNVEDKDKYIKELEQQIDEKEKSLNGYKLKVKEKDIYIEGLEKKVTEKENYIYEIEEKVKKSFFGKFIKR</sequence>
<evidence type="ECO:0000256" key="3">
    <source>
        <dbReference type="SAM" id="Coils"/>
    </source>
</evidence>
<keyword evidence="2" id="KW-0808">Transferase</keyword>
<dbReference type="Proteomes" id="UP000094652">
    <property type="component" value="Chromosome"/>
</dbReference>
<organism evidence="4 5">
    <name type="scientific">Clostridium taeniosporum</name>
    <dbReference type="NCBI Taxonomy" id="394958"/>
    <lineage>
        <taxon>Bacteria</taxon>
        <taxon>Bacillati</taxon>
        <taxon>Bacillota</taxon>
        <taxon>Clostridia</taxon>
        <taxon>Eubacteriales</taxon>
        <taxon>Clostridiaceae</taxon>
        <taxon>Clostridium</taxon>
    </lineage>
</organism>
<keyword evidence="5" id="KW-1185">Reference proteome</keyword>
<accession>A0A1D7XMT0</accession>
<keyword evidence="3" id="KW-0175">Coiled coil</keyword>
<dbReference type="Pfam" id="PF13578">
    <property type="entry name" value="Methyltransf_24"/>
    <property type="match status" value="1"/>
</dbReference>
<dbReference type="InterPro" id="IPR029063">
    <property type="entry name" value="SAM-dependent_MTases_sf"/>
</dbReference>
<dbReference type="KEGG" id="ctae:BGI42_12930"/>
<evidence type="ECO:0000313" key="4">
    <source>
        <dbReference type="EMBL" id="AOR24587.1"/>
    </source>
</evidence>
<gene>
    <name evidence="4" type="ORF">BGI42_12930</name>
</gene>
<proteinExistence type="predicted"/>